<protein>
    <recommendedName>
        <fullName evidence="2">histidine kinase</fullName>
        <ecNumber evidence="2">2.7.13.3</ecNumber>
    </recommendedName>
</protein>
<name>A0ABU6KA66_9RHOO</name>
<dbReference type="RefSeq" id="WP_327600829.1">
    <property type="nucleotide sequence ID" value="NZ_JAYXHS010000004.1"/>
</dbReference>
<dbReference type="EC" id="2.7.13.3" evidence="2"/>
<dbReference type="InterPro" id="IPR054327">
    <property type="entry name" value="His-kinase-like_sensor"/>
</dbReference>
<keyword evidence="7" id="KW-0067">ATP-binding</keyword>
<dbReference type="Gene3D" id="3.30.450.20">
    <property type="entry name" value="PAS domain"/>
    <property type="match status" value="2"/>
</dbReference>
<proteinExistence type="predicted"/>
<dbReference type="InterPro" id="IPR003594">
    <property type="entry name" value="HATPase_dom"/>
</dbReference>
<dbReference type="Proteomes" id="UP001331561">
    <property type="component" value="Unassembled WGS sequence"/>
</dbReference>
<dbReference type="Pfam" id="PF02518">
    <property type="entry name" value="HATPase_c"/>
    <property type="match status" value="1"/>
</dbReference>
<dbReference type="PROSITE" id="PS50109">
    <property type="entry name" value="HIS_KIN"/>
    <property type="match status" value="1"/>
</dbReference>
<dbReference type="InterPro" id="IPR004358">
    <property type="entry name" value="Sig_transdc_His_kin-like_C"/>
</dbReference>
<evidence type="ECO:0000256" key="1">
    <source>
        <dbReference type="ARBA" id="ARBA00000085"/>
    </source>
</evidence>
<feature type="modified residue" description="4-aspartylphosphate" evidence="3">
    <location>
        <position position="671"/>
    </location>
</feature>
<dbReference type="SMART" id="SM00387">
    <property type="entry name" value="HATPase_c"/>
    <property type="match status" value="1"/>
</dbReference>
<keyword evidence="3" id="KW-0597">Phosphoprotein</keyword>
<evidence type="ECO:0000313" key="8">
    <source>
        <dbReference type="Proteomes" id="UP001331561"/>
    </source>
</evidence>
<dbReference type="Gene3D" id="3.30.565.10">
    <property type="entry name" value="Histidine kinase-like ATPase, C-terminal domain"/>
    <property type="match status" value="1"/>
</dbReference>
<dbReference type="CDD" id="cd12914">
    <property type="entry name" value="PDC1_DGC_like"/>
    <property type="match status" value="1"/>
</dbReference>
<organism evidence="7 8">
    <name type="scientific">Uliginosibacterium silvisoli</name>
    <dbReference type="NCBI Taxonomy" id="3114758"/>
    <lineage>
        <taxon>Bacteria</taxon>
        <taxon>Pseudomonadati</taxon>
        <taxon>Pseudomonadota</taxon>
        <taxon>Betaproteobacteria</taxon>
        <taxon>Rhodocyclales</taxon>
        <taxon>Zoogloeaceae</taxon>
        <taxon>Uliginosibacterium</taxon>
    </lineage>
</organism>
<comment type="catalytic activity">
    <reaction evidence="1">
        <text>ATP + protein L-histidine = ADP + protein N-phospho-L-histidine.</text>
        <dbReference type="EC" id="2.7.13.3"/>
    </reaction>
</comment>
<feature type="domain" description="Histidine kinase" evidence="5">
    <location>
        <begin position="380"/>
        <end position="600"/>
    </location>
</feature>
<dbReference type="PRINTS" id="PR00344">
    <property type="entry name" value="BCTRLSENSOR"/>
</dbReference>
<dbReference type="PANTHER" id="PTHR43065:SF49">
    <property type="entry name" value="HISTIDINE KINASE"/>
    <property type="match status" value="1"/>
</dbReference>
<dbReference type="CDD" id="cd12915">
    <property type="entry name" value="PDC2_DGC_like"/>
    <property type="match status" value="1"/>
</dbReference>
<keyword evidence="4" id="KW-1133">Transmembrane helix</keyword>
<dbReference type="EMBL" id="JAYXHS010000004">
    <property type="protein sequence ID" value="MEC5387855.1"/>
    <property type="molecule type" value="Genomic_DNA"/>
</dbReference>
<dbReference type="Gene3D" id="1.10.287.130">
    <property type="match status" value="1"/>
</dbReference>
<dbReference type="PANTHER" id="PTHR43065">
    <property type="entry name" value="SENSOR HISTIDINE KINASE"/>
    <property type="match status" value="1"/>
</dbReference>
<sequence length="747" mass="81238">MAVIVEALSGLLARLKSGMARLIQHLPFKAAPSEEGSLRWLRAVMRASIIVPLILLSGAAIHSYFEADAIADARVDRDVRVVQEHALKVLETAASVAGRIDDVVGNDPAAMSHDNEASLHEKFRDISTAMPQLLSVWLTDADGRAIASDRYYPVPLSASLATREFFQQQRNNPLPIAISGLLRGSMSGQNFFSLSRRRESADGEFLGVISVGLSEAYFSSFYASIGGENKDLAVELIREDGTPLVSFPERRSFTGKLAADSPIMQAIRSGSLRGKVHAGLDGTRRLVAVRKVGNYPVYAVAGALRSTTLSQWRSRMLLIIGFVLPATIAMVLLCWTALRKVGREHRALAQWRDEVSRRVTAEEALMRAQKMDAIGQMTGGVAHDFNNMLQIISSNIHIIRLKLPQAGIEPQLAAIDRARLSGESLTRQLLAFSRQQALRPESINIDQRMPSICELIRHSLGTGIQLESETEPGTWPIEVDPSQLDLALFNLAINSRDAMPEGGTIRLYARNVSAAERGEIKADLRGDFVAIVVSDTGQGVPAEIADRIFEPFFTTKDVGKGTGLGLSQVFGFATQSGGTVTLRSTPGAGTTLTVYLPRAHAQGVKRTNTEPVTAGEALHGRLLVVEDNLEVGDGLTLLLGEVGFTVTLKRSAVEAMQALEEGQKFDLLLTDLVMPGNFNGLQLARLVMREYPDLPVVLMTGYSDEVRKASAEGFTILIKPFQMSALLAAIRERIDCRKEAPDKAQAD</sequence>
<dbReference type="InterPro" id="IPR036097">
    <property type="entry name" value="HisK_dim/P_sf"/>
</dbReference>
<keyword evidence="4" id="KW-0812">Transmembrane</keyword>
<reference evidence="7 8" key="1">
    <citation type="submission" date="2024-01" db="EMBL/GenBank/DDBJ databases">
        <title>Uliginosibacterium soil sp. nov.</title>
        <authorList>
            <person name="Lv Y."/>
        </authorList>
    </citation>
    <scope>NUCLEOTIDE SEQUENCE [LARGE SCALE GENOMIC DNA]</scope>
    <source>
        <strain evidence="7 8">H3</strain>
    </source>
</reference>
<keyword evidence="4" id="KW-0472">Membrane</keyword>
<evidence type="ECO:0000259" key="6">
    <source>
        <dbReference type="PROSITE" id="PS50110"/>
    </source>
</evidence>
<dbReference type="SUPFAM" id="SSF47384">
    <property type="entry name" value="Homodimeric domain of signal transducing histidine kinase"/>
    <property type="match status" value="1"/>
</dbReference>
<keyword evidence="7" id="KW-0547">Nucleotide-binding</keyword>
<dbReference type="InterPro" id="IPR011006">
    <property type="entry name" value="CheY-like_superfamily"/>
</dbReference>
<keyword evidence="8" id="KW-1185">Reference proteome</keyword>
<dbReference type="InterPro" id="IPR036890">
    <property type="entry name" value="HATPase_C_sf"/>
</dbReference>
<feature type="transmembrane region" description="Helical" evidence="4">
    <location>
        <begin position="316"/>
        <end position="338"/>
    </location>
</feature>
<dbReference type="PROSITE" id="PS50110">
    <property type="entry name" value="RESPONSE_REGULATORY"/>
    <property type="match status" value="1"/>
</dbReference>
<dbReference type="GO" id="GO:0005524">
    <property type="term" value="F:ATP binding"/>
    <property type="evidence" value="ECO:0007669"/>
    <property type="project" value="UniProtKB-KW"/>
</dbReference>
<evidence type="ECO:0000313" key="7">
    <source>
        <dbReference type="EMBL" id="MEC5387855.1"/>
    </source>
</evidence>
<dbReference type="SUPFAM" id="SSF55874">
    <property type="entry name" value="ATPase domain of HSP90 chaperone/DNA topoisomerase II/histidine kinase"/>
    <property type="match status" value="1"/>
</dbReference>
<feature type="transmembrane region" description="Helical" evidence="4">
    <location>
        <begin position="43"/>
        <end position="65"/>
    </location>
</feature>
<dbReference type="SMART" id="SM00448">
    <property type="entry name" value="REC"/>
    <property type="match status" value="1"/>
</dbReference>
<dbReference type="InterPro" id="IPR005467">
    <property type="entry name" value="His_kinase_dom"/>
</dbReference>
<dbReference type="SUPFAM" id="SSF52172">
    <property type="entry name" value="CheY-like"/>
    <property type="match status" value="1"/>
</dbReference>
<evidence type="ECO:0000256" key="4">
    <source>
        <dbReference type="SAM" id="Phobius"/>
    </source>
</evidence>
<dbReference type="Gene3D" id="3.40.50.2300">
    <property type="match status" value="1"/>
</dbReference>
<accession>A0ABU6KA66</accession>
<evidence type="ECO:0000256" key="3">
    <source>
        <dbReference type="PROSITE-ProRule" id="PRU00169"/>
    </source>
</evidence>
<gene>
    <name evidence="7" type="ORF">VVD49_19135</name>
</gene>
<evidence type="ECO:0000256" key="2">
    <source>
        <dbReference type="ARBA" id="ARBA00012438"/>
    </source>
</evidence>
<dbReference type="Pfam" id="PF22588">
    <property type="entry name" value="dCache_1_like"/>
    <property type="match status" value="1"/>
</dbReference>
<feature type="domain" description="Response regulatory" evidence="6">
    <location>
        <begin position="621"/>
        <end position="734"/>
    </location>
</feature>
<evidence type="ECO:0000259" key="5">
    <source>
        <dbReference type="PROSITE" id="PS50109"/>
    </source>
</evidence>
<dbReference type="InterPro" id="IPR001789">
    <property type="entry name" value="Sig_transdc_resp-reg_receiver"/>
</dbReference>
<dbReference type="Pfam" id="PF00072">
    <property type="entry name" value="Response_reg"/>
    <property type="match status" value="1"/>
</dbReference>
<comment type="caution">
    <text evidence="7">The sequence shown here is derived from an EMBL/GenBank/DDBJ whole genome shotgun (WGS) entry which is preliminary data.</text>
</comment>